<dbReference type="Proteomes" id="UP000821845">
    <property type="component" value="Chromosome 1"/>
</dbReference>
<evidence type="ECO:0000313" key="1">
    <source>
        <dbReference type="EMBL" id="KAH6949005.1"/>
    </source>
</evidence>
<keyword evidence="2" id="KW-1185">Reference proteome</keyword>
<reference evidence="1" key="1">
    <citation type="submission" date="2020-05" db="EMBL/GenBank/DDBJ databases">
        <title>Large-scale comparative analyses of tick genomes elucidate their genetic diversity and vector capacities.</title>
        <authorList>
            <person name="Jia N."/>
            <person name="Wang J."/>
            <person name="Shi W."/>
            <person name="Du L."/>
            <person name="Sun Y."/>
            <person name="Zhan W."/>
            <person name="Jiang J."/>
            <person name="Wang Q."/>
            <person name="Zhang B."/>
            <person name="Ji P."/>
            <person name="Sakyi L.B."/>
            <person name="Cui X."/>
            <person name="Yuan T."/>
            <person name="Jiang B."/>
            <person name="Yang W."/>
            <person name="Lam T.T.-Y."/>
            <person name="Chang Q."/>
            <person name="Ding S."/>
            <person name="Wang X."/>
            <person name="Zhu J."/>
            <person name="Ruan X."/>
            <person name="Zhao L."/>
            <person name="Wei J."/>
            <person name="Que T."/>
            <person name="Du C."/>
            <person name="Cheng J."/>
            <person name="Dai P."/>
            <person name="Han X."/>
            <person name="Huang E."/>
            <person name="Gao Y."/>
            <person name="Liu J."/>
            <person name="Shao H."/>
            <person name="Ye R."/>
            <person name="Li L."/>
            <person name="Wei W."/>
            <person name="Wang X."/>
            <person name="Wang C."/>
            <person name="Yang T."/>
            <person name="Huo Q."/>
            <person name="Li W."/>
            <person name="Guo W."/>
            <person name="Chen H."/>
            <person name="Zhou L."/>
            <person name="Ni X."/>
            <person name="Tian J."/>
            <person name="Zhou Y."/>
            <person name="Sheng Y."/>
            <person name="Liu T."/>
            <person name="Pan Y."/>
            <person name="Xia L."/>
            <person name="Li J."/>
            <person name="Zhao F."/>
            <person name="Cao W."/>
        </authorList>
    </citation>
    <scope>NUCLEOTIDE SEQUENCE</scope>
    <source>
        <strain evidence="1">Hyas-2018</strain>
    </source>
</reference>
<organism evidence="1 2">
    <name type="scientific">Hyalomma asiaticum</name>
    <name type="common">Tick</name>
    <dbReference type="NCBI Taxonomy" id="266040"/>
    <lineage>
        <taxon>Eukaryota</taxon>
        <taxon>Metazoa</taxon>
        <taxon>Ecdysozoa</taxon>
        <taxon>Arthropoda</taxon>
        <taxon>Chelicerata</taxon>
        <taxon>Arachnida</taxon>
        <taxon>Acari</taxon>
        <taxon>Parasitiformes</taxon>
        <taxon>Ixodida</taxon>
        <taxon>Ixodoidea</taxon>
        <taxon>Ixodidae</taxon>
        <taxon>Hyalomminae</taxon>
        <taxon>Hyalomma</taxon>
    </lineage>
</organism>
<sequence length="1926" mass="219209">MMTVLNENEPRREPHSVVHRDTSVEWPSVRLTDGPGPLRGRLQLRHGDHWWSVCTRSKNWTDEDVRVVCRHLGFSGGLLQGWLPRHNDSRQLMFASPNCNGNEQNLNQCPGWARRQLGSGICDFQLDIEVTCEPKLQEQATHYWRGLHFELAKTEPQVKQISPNVWINLEVSQSILQYVIMKYGGRQQDGNATAAIQVYGTPPVMKNLDVRFSAYHGINVTMPNQPFEIQHSVFSENRGYGIFINTSKGGVNLSGVTVIKNGADGIVYTRHETKIGSKMSFCQSSSVVNIRYPAVFVYQLDENNYKSECQRELKARHSNLVMTLHFKNMQRYDGRTKLDGGTVTVWNGDQKLDEHILARFNIDNTTVPQSVSSQKGGALIVEFQPPKYTYSHRNDIFPQLQFSMEAVLDVGKDYDLNVTDCHISSNNGRGIWLRDGVAGASIVDTKIQDNSHVAGIHIDGGVGDLVINRSEISGNQGQTQWLEYKLSLNIERNTITSNGYGFGSNHYNRDIGPHEAFYYHRYSNETIHLVKNTIRDSQRYAIFVSSPLWDPLTSSLAEIVYNLTGENFCQHQKKVTVYTPKRLLPYVWDYNENYTHSVVLTNSTLKSNRNFKLRIDGHFARFNATWNTIENNECSSGEGVFTIAGMEKEMLIRENQFLNNVGKYVVEFNLESHSERFSIVAANFYYNILENNRPDASNGMTSDHYEPSSYALSIRGVQRINITQNLLVNPAHEYEFLAGVFTSSLNNAVNVAENWWGSLNTSDIKSRVFDLDDWNGYAAADFSPYLARAEFNGPLLNYDEVNEWAYRMDTSRPLGGRLLKSLTLYQQNSPYIVKSDLTILPNATLTILEGVELQFYPSVGILVLGDLNAVGRPWSPIKMGPFKQLQPSFRYKRMLPRRSVRLCVDQACSANRRDGFLEFFNTTTLQWVPVCDQRFTERNAEVVCRELGFGILDVWTDRGYRHELGPTELSIINSWPHPLQCSGHESSFSSCELRLNGYGEHSYACSPYDHQFVYIHCGEELATPEEDFWGGIRFSVPDYKAPAGRGGGVYASSRYYTPPTSSLRHVHIRKAGILHNEKGPAVQVVLRDVTLEHLNISECASNGIDIIASPGYQYIHAVNITHNRGTGINFVTLNGQTSTADRLNYIPLGPVDIPYNIFGLVDICDNNKAFPVGGKVLLYYKYDNRPVECIKIFTSKSRLSQKIGFRILQFNLFNSTEFTPHPDSISIFDGDVFNSTVKRIGYISVGTESKENMAQMTFYRSQGTTLSVKLHATGASGLNGFIAEVVTIPLQTITARDSKHNITASYFNKNRRGAVAYRSAGEITPILTLHGNRFEDNGDALFGNFSSSEAAVLFDIQNSMEMHILRNLFIHNQGGLRISVSSTNSVSALKGYIHNNLFTQNKNRESLYIRSGETGMYQYLHVYRNYFARESAAFRDNVVLEKVTFNFSENMIVESEGYRQMSVLGFEKTQSSGQLVYHNWLWDNEASAKELKATVLAESSGQKFSKNYFLNRLNYFEIVTANNTEQENSSFIDAENNWWGFKDTSAVVGRIYDRSDQPELLEVRFQPHLEYNDTVISGNCMGGWEMIEDTCFLYIPGPMTHDEAKRFCQLDASSMPYLKQKLTKLMQYISNWQEGFDWFYERIWVQSLDIPLDQCAVLYRGSVWAHDCNDRLPFLCERAQEIVVRSDYWYQEPVSITAMSLLGVLLICVCIILGFWWCKSQERHKQHLQRQNSIRASIRSASNRSLDRDAFFSDYKHRIERALADTPTSTPPRLTVHPSKHNGSTDSVAKQYTYDLDDSRSYDDTVHEVRNPALDYSSDIEEKYPTTVPEARKGATDLQHPTFDLTYENRGYMDRSVGGYDDSLDASRDWSSGTDSTLDMKRSLETPQVVPMDPSDNTFKRPEQYPPSHYANTDNYYRRQPLETAM</sequence>
<protein>
    <submittedName>
        <fullName evidence="1">Uncharacterized protein</fullName>
    </submittedName>
</protein>
<accession>A0ACB7TQC8</accession>
<evidence type="ECO:0000313" key="2">
    <source>
        <dbReference type="Proteomes" id="UP000821845"/>
    </source>
</evidence>
<gene>
    <name evidence="1" type="ORF">HPB50_027443</name>
</gene>
<comment type="caution">
    <text evidence="1">The sequence shown here is derived from an EMBL/GenBank/DDBJ whole genome shotgun (WGS) entry which is preliminary data.</text>
</comment>
<proteinExistence type="predicted"/>
<name>A0ACB7TQC8_HYAAI</name>
<dbReference type="EMBL" id="CM023481">
    <property type="protein sequence ID" value="KAH6949005.1"/>
    <property type="molecule type" value="Genomic_DNA"/>
</dbReference>